<dbReference type="GeneTree" id="ENSGT00390000013049"/>
<sequence>MPFRGGTGGVLDSVCVCVCRREGRKEGGRLLGGRCARPRRERQRQDARTQTDRARGGEREGGMDGAQSKSLDGASSVLSSVAEVVERIMLFLPTKSLLGSARVCRLWRDCARRVIRMHQKLSWISAKGLSDLDDDDGDHFLVKKMITDLEDVYVLPQTVLYMTGTDTFSSRRRRKERKNDVPKRNRDAEVAAEVERLLPIDCKAVGFSAPGIVYTPMGCGRERPREEEDGTAGFALLLPKIEGVTIKFFHFSNKNLKDKAFDQEKLRDAGLQDNPDLRAVLLFGYNTMKEAATNFLQRLTQQFSVKSTVVAGGHIDRVFSPRSERIDVHHSYGFVGLAFSGRPIQAASVLLGEDVDTPESVEAAMQRLKAANIPESNTVGFMFTCIGRGQDYYSNKENVEADAFRKQFPTIPLFGFFGNGEIGCDRIVTENFSLRECSNSKDCNELFHDYTTVMALIHLGPVK</sequence>
<dbReference type="PANTHER" id="PTHR14939:SF5">
    <property type="entry name" value="F-BOX ONLY PROTEIN 22"/>
    <property type="match status" value="1"/>
</dbReference>
<dbReference type="InterPro" id="IPR036047">
    <property type="entry name" value="F-box-like_dom_sf"/>
</dbReference>
<evidence type="ECO:0000259" key="2">
    <source>
        <dbReference type="SMART" id="SM01204"/>
    </source>
</evidence>
<dbReference type="OrthoDB" id="509497at2759"/>
<dbReference type="InterPro" id="IPR019494">
    <property type="entry name" value="FIST_C"/>
</dbReference>
<dbReference type="AlphaFoldDB" id="A0A4W3HKC8"/>
<dbReference type="Pfam" id="PF00646">
    <property type="entry name" value="F-box"/>
    <property type="match status" value="1"/>
</dbReference>
<dbReference type="GO" id="GO:0032436">
    <property type="term" value="P:positive regulation of proteasomal ubiquitin-dependent protein catabolic process"/>
    <property type="evidence" value="ECO:0007669"/>
    <property type="project" value="TreeGrafter"/>
</dbReference>
<dbReference type="Proteomes" id="UP000314986">
    <property type="component" value="Unassembled WGS sequence"/>
</dbReference>
<dbReference type="SUPFAM" id="SSF81383">
    <property type="entry name" value="F-box domain"/>
    <property type="match status" value="1"/>
</dbReference>
<reference evidence="4" key="3">
    <citation type="journal article" date="2014" name="Nature">
        <title>Elephant shark genome provides unique insights into gnathostome evolution.</title>
        <authorList>
            <consortium name="International Elephant Shark Genome Sequencing Consortium"/>
            <person name="Venkatesh B."/>
            <person name="Lee A.P."/>
            <person name="Ravi V."/>
            <person name="Maurya A.K."/>
            <person name="Lian M.M."/>
            <person name="Swann J.B."/>
            <person name="Ohta Y."/>
            <person name="Flajnik M.F."/>
            <person name="Sutoh Y."/>
            <person name="Kasahara M."/>
            <person name="Hoon S."/>
            <person name="Gangu V."/>
            <person name="Roy S.W."/>
            <person name="Irimia M."/>
            <person name="Korzh V."/>
            <person name="Kondrychyn I."/>
            <person name="Lim Z.W."/>
            <person name="Tay B.H."/>
            <person name="Tohari S."/>
            <person name="Kong K.W."/>
            <person name="Ho S."/>
            <person name="Lorente-Galdos B."/>
            <person name="Quilez J."/>
            <person name="Marques-Bonet T."/>
            <person name="Raney B.J."/>
            <person name="Ingham P.W."/>
            <person name="Tay A."/>
            <person name="Hillier L.W."/>
            <person name="Minx P."/>
            <person name="Boehm T."/>
            <person name="Wilson R.K."/>
            <person name="Brenner S."/>
            <person name="Warren W.C."/>
        </authorList>
    </citation>
    <scope>NUCLEOTIDE SEQUENCE [LARGE SCALE GENOMIC DNA]</scope>
</reference>
<reference evidence="3" key="4">
    <citation type="submission" date="2025-08" db="UniProtKB">
        <authorList>
            <consortium name="Ensembl"/>
        </authorList>
    </citation>
    <scope>IDENTIFICATION</scope>
</reference>
<dbReference type="GO" id="GO:0048742">
    <property type="term" value="P:regulation of skeletal muscle fiber development"/>
    <property type="evidence" value="ECO:0007669"/>
    <property type="project" value="TreeGrafter"/>
</dbReference>
<dbReference type="GO" id="GO:0000209">
    <property type="term" value="P:protein polyubiquitination"/>
    <property type="evidence" value="ECO:0007669"/>
    <property type="project" value="TreeGrafter"/>
</dbReference>
<dbReference type="Ensembl" id="ENSCMIT00000016090.1">
    <property type="protein sequence ID" value="ENSCMIP00000015770.1"/>
    <property type="gene ID" value="ENSCMIG00000007659.1"/>
</dbReference>
<dbReference type="InParanoid" id="A0A4W3HKC8"/>
<dbReference type="STRING" id="7868.ENSCMIP00000015770"/>
<evidence type="ECO:0000313" key="4">
    <source>
        <dbReference type="Proteomes" id="UP000314986"/>
    </source>
</evidence>
<dbReference type="CTD" id="26263"/>
<feature type="domain" description="FIST C-domain" evidence="2">
    <location>
        <begin position="292"/>
        <end position="425"/>
    </location>
</feature>
<name>A0A4W3HKC8_CALMI</name>
<evidence type="ECO:0000256" key="1">
    <source>
        <dbReference type="SAM" id="MobiDB-lite"/>
    </source>
</evidence>
<accession>A0A4W3HKC8</accession>
<organism evidence="3 4">
    <name type="scientific">Callorhinchus milii</name>
    <name type="common">Ghost shark</name>
    <dbReference type="NCBI Taxonomy" id="7868"/>
    <lineage>
        <taxon>Eukaryota</taxon>
        <taxon>Metazoa</taxon>
        <taxon>Chordata</taxon>
        <taxon>Craniata</taxon>
        <taxon>Vertebrata</taxon>
        <taxon>Chondrichthyes</taxon>
        <taxon>Holocephali</taxon>
        <taxon>Chimaeriformes</taxon>
        <taxon>Callorhinchidae</taxon>
        <taxon>Callorhinchus</taxon>
    </lineage>
</organism>
<proteinExistence type="predicted"/>
<keyword evidence="4" id="KW-1185">Reference proteome</keyword>
<evidence type="ECO:0000313" key="3">
    <source>
        <dbReference type="Ensembl" id="ENSCMIP00000015770.1"/>
    </source>
</evidence>
<dbReference type="KEGG" id="cmk:103188256"/>
<feature type="region of interest" description="Disordered" evidence="1">
    <location>
        <begin position="36"/>
        <end position="71"/>
    </location>
</feature>
<dbReference type="SMART" id="SM01204">
    <property type="entry name" value="FIST_C"/>
    <property type="match status" value="1"/>
</dbReference>
<dbReference type="OMA" id="LWRECSR"/>
<gene>
    <name evidence="3" type="primary">fbxo22</name>
</gene>
<dbReference type="PANTHER" id="PTHR14939">
    <property type="entry name" value="F-BOX ONLY PROTEIN 22"/>
    <property type="match status" value="1"/>
</dbReference>
<dbReference type="CDD" id="cd22097">
    <property type="entry name" value="F-box_FBXO22"/>
    <property type="match status" value="1"/>
</dbReference>
<dbReference type="Pfam" id="PF10442">
    <property type="entry name" value="FIST_C"/>
    <property type="match status" value="1"/>
</dbReference>
<reference evidence="4" key="2">
    <citation type="journal article" date="2007" name="PLoS Biol.">
        <title>Survey sequencing and comparative analysis of the elephant shark (Callorhinchus milii) genome.</title>
        <authorList>
            <person name="Venkatesh B."/>
            <person name="Kirkness E.F."/>
            <person name="Loh Y.H."/>
            <person name="Halpern A.L."/>
            <person name="Lee A.P."/>
            <person name="Johnson J."/>
            <person name="Dandona N."/>
            <person name="Viswanathan L.D."/>
            <person name="Tay A."/>
            <person name="Venter J.C."/>
            <person name="Strausberg R.L."/>
            <person name="Brenner S."/>
        </authorList>
    </citation>
    <scope>NUCLEOTIDE SEQUENCE [LARGE SCALE GENOMIC DNA]</scope>
</reference>
<dbReference type="GeneID" id="103188256"/>
<reference evidence="3" key="5">
    <citation type="submission" date="2025-09" db="UniProtKB">
        <authorList>
            <consortium name="Ensembl"/>
        </authorList>
    </citation>
    <scope>IDENTIFICATION</scope>
</reference>
<feature type="compositionally biased region" description="Basic and acidic residues" evidence="1">
    <location>
        <begin position="43"/>
        <end position="62"/>
    </location>
</feature>
<dbReference type="InterPro" id="IPR001810">
    <property type="entry name" value="F-box_dom"/>
</dbReference>
<reference evidence="4" key="1">
    <citation type="journal article" date="2006" name="Science">
        <title>Ancient noncoding elements conserved in the human genome.</title>
        <authorList>
            <person name="Venkatesh B."/>
            <person name="Kirkness E.F."/>
            <person name="Loh Y.H."/>
            <person name="Halpern A.L."/>
            <person name="Lee A.P."/>
            <person name="Johnson J."/>
            <person name="Dandona N."/>
            <person name="Viswanathan L.D."/>
            <person name="Tay A."/>
            <person name="Venter J.C."/>
            <person name="Strausberg R.L."/>
            <person name="Brenner S."/>
        </authorList>
    </citation>
    <scope>NUCLEOTIDE SEQUENCE [LARGE SCALE GENOMIC DNA]</scope>
</reference>
<dbReference type="RefSeq" id="XP_007906372.2">
    <property type="nucleotide sequence ID" value="XM_007908181.2"/>
</dbReference>
<protein>
    <submittedName>
        <fullName evidence="3">F-box protein 22</fullName>
    </submittedName>
</protein>